<protein>
    <submittedName>
        <fullName evidence="1">Uncharacterized protein</fullName>
    </submittedName>
</protein>
<sequence>MKFNIQYTSINDPNTFTLIIKYSLKVPGILGILITTVKKQKLQQQIQLHNQNPQQENVNT</sequence>
<reference evidence="1" key="1">
    <citation type="submission" date="2021-01" db="EMBL/GenBank/DDBJ databases">
        <authorList>
            <consortium name="Genoscope - CEA"/>
            <person name="William W."/>
        </authorList>
    </citation>
    <scope>NUCLEOTIDE SEQUENCE</scope>
</reference>
<dbReference type="EMBL" id="CAJJDM010000082">
    <property type="protein sequence ID" value="CAD8087815.1"/>
    <property type="molecule type" value="Genomic_DNA"/>
</dbReference>
<organism evidence="1 2">
    <name type="scientific">Paramecium primaurelia</name>
    <dbReference type="NCBI Taxonomy" id="5886"/>
    <lineage>
        <taxon>Eukaryota</taxon>
        <taxon>Sar</taxon>
        <taxon>Alveolata</taxon>
        <taxon>Ciliophora</taxon>
        <taxon>Intramacronucleata</taxon>
        <taxon>Oligohymenophorea</taxon>
        <taxon>Peniculida</taxon>
        <taxon>Parameciidae</taxon>
        <taxon>Paramecium</taxon>
    </lineage>
</organism>
<gene>
    <name evidence="1" type="ORF">PPRIM_AZ9-3.1.T0790155</name>
</gene>
<keyword evidence="2" id="KW-1185">Reference proteome</keyword>
<accession>A0A8S1NFI8</accession>
<dbReference type="AlphaFoldDB" id="A0A8S1NFI8"/>
<dbReference type="Proteomes" id="UP000688137">
    <property type="component" value="Unassembled WGS sequence"/>
</dbReference>
<evidence type="ECO:0000313" key="2">
    <source>
        <dbReference type="Proteomes" id="UP000688137"/>
    </source>
</evidence>
<comment type="caution">
    <text evidence="1">The sequence shown here is derived from an EMBL/GenBank/DDBJ whole genome shotgun (WGS) entry which is preliminary data.</text>
</comment>
<evidence type="ECO:0000313" key="1">
    <source>
        <dbReference type="EMBL" id="CAD8087815.1"/>
    </source>
</evidence>
<name>A0A8S1NFI8_PARPR</name>
<proteinExistence type="predicted"/>